<proteinExistence type="predicted"/>
<name>A0A7U4DNG0_DESPD</name>
<gene>
    <name evidence="1" type="ordered locus">Despr_0815</name>
</gene>
<protein>
    <recommendedName>
        <fullName evidence="3">Fe-S oxidoreductase</fullName>
    </recommendedName>
</protein>
<dbReference type="Proteomes" id="UP000006365">
    <property type="component" value="Chromosome"/>
</dbReference>
<dbReference type="PANTHER" id="PTHR35866:SF1">
    <property type="entry name" value="YKGJ FAMILY CYSTEINE CLUSTER PROTEIN"/>
    <property type="match status" value="1"/>
</dbReference>
<dbReference type="RefSeq" id="WP_015723533.1">
    <property type="nucleotide sequence ID" value="NC_014972.1"/>
</dbReference>
<reference evidence="1 2" key="1">
    <citation type="journal article" date="2011" name="Stand. Genomic Sci.">
        <title>Complete genome sequence of Desulfobulbus propionicus type strain (1pr3).</title>
        <authorList>
            <person name="Pagani I."/>
            <person name="Lapidus A."/>
            <person name="Nolan M."/>
            <person name="Lucas S."/>
            <person name="Hammon N."/>
            <person name="Deshpande S."/>
            <person name="Cheng J.F."/>
            <person name="Chertkov O."/>
            <person name="Davenport K."/>
            <person name="Tapia R."/>
            <person name="Han C."/>
            <person name="Goodwin L."/>
            <person name="Pitluck S."/>
            <person name="Liolios K."/>
            <person name="Mavromatis K."/>
            <person name="Ivanova N."/>
            <person name="Mikhailova N."/>
            <person name="Pati A."/>
            <person name="Chen A."/>
            <person name="Palaniappan K."/>
            <person name="Land M."/>
            <person name="Hauser L."/>
            <person name="Chang Y.J."/>
            <person name="Jeffries C.D."/>
            <person name="Detter J.C."/>
            <person name="Brambilla E."/>
            <person name="Kannan K.P."/>
            <person name="Djao O.D."/>
            <person name="Rohde M."/>
            <person name="Pukall R."/>
            <person name="Spring S."/>
            <person name="Goker M."/>
            <person name="Sikorski J."/>
            <person name="Woyke T."/>
            <person name="Bristow J."/>
            <person name="Eisen J.A."/>
            <person name="Markowitz V."/>
            <person name="Hugenholtz P."/>
            <person name="Kyrpides N.C."/>
            <person name="Klenk H.P."/>
        </authorList>
    </citation>
    <scope>NUCLEOTIDE SEQUENCE [LARGE SCALE GENOMIC DNA]</scope>
    <source>
        <strain evidence="2">ATCC 33891 / DSM 2032 / 1pr3</strain>
    </source>
</reference>
<dbReference type="EMBL" id="CP002364">
    <property type="protein sequence ID" value="ADW16989.1"/>
    <property type="molecule type" value="Genomic_DNA"/>
</dbReference>
<evidence type="ECO:0000313" key="2">
    <source>
        <dbReference type="Proteomes" id="UP000006365"/>
    </source>
</evidence>
<evidence type="ECO:0000313" key="1">
    <source>
        <dbReference type="EMBL" id="ADW16989.1"/>
    </source>
</evidence>
<dbReference type="AlphaFoldDB" id="A0A7U4DNG0"/>
<accession>A0A7U4DNG0</accession>
<dbReference type="Pfam" id="PF03692">
    <property type="entry name" value="CxxCxxCC"/>
    <property type="match status" value="1"/>
</dbReference>
<dbReference type="InterPro" id="IPR005358">
    <property type="entry name" value="Puta_zinc/iron-chelating_dom"/>
</dbReference>
<organism evidence="1 2">
    <name type="scientific">Desulfobulbus propionicus (strain ATCC 33891 / DSM 2032 / VKM B-1956 / 1pr3)</name>
    <dbReference type="NCBI Taxonomy" id="577650"/>
    <lineage>
        <taxon>Bacteria</taxon>
        <taxon>Pseudomonadati</taxon>
        <taxon>Thermodesulfobacteriota</taxon>
        <taxon>Desulfobulbia</taxon>
        <taxon>Desulfobulbales</taxon>
        <taxon>Desulfobulbaceae</taxon>
        <taxon>Desulfobulbus</taxon>
    </lineage>
</organism>
<dbReference type="KEGG" id="dpr:Despr_0815"/>
<dbReference type="PANTHER" id="PTHR35866">
    <property type="entry name" value="PUTATIVE-RELATED"/>
    <property type="match status" value="1"/>
</dbReference>
<evidence type="ECO:0008006" key="3">
    <source>
        <dbReference type="Google" id="ProtNLM"/>
    </source>
</evidence>
<sequence>MDIENHLLPGRTTIENGRFQFHCHSRVSCYLHCCHNVDMLLFPYDIILLKEYLAINSTEFIERFTSITAGSHPFFPSLKLKMRENVERSCPFLGEQGCSVYVNRPSACRTYPLERGVENPGKGKSLKAHYFLTHHPYCKGHLESRSYTISQWERDQNLYDCNMYNDLWAELDAFFATNPWAGEGKAGPYQRLAFMVCYDIDRFRSYVETHQLLNGFHLRKDEVKRINKNDGALLQFGFRWLEFILGGRKLLVKK</sequence>
<keyword evidence="2" id="KW-1185">Reference proteome</keyword>